<reference evidence="13 14" key="1">
    <citation type="submission" date="2014-11" db="EMBL/GenBank/DDBJ databases">
        <title>Pan-genome of Gallibacterium spp.</title>
        <authorList>
            <person name="Kudirkiene E."/>
            <person name="Bojesen A.M."/>
        </authorList>
    </citation>
    <scope>NUCLEOTIDE SEQUENCE [LARGE SCALE GENOMIC DNA]</scope>
    <source>
        <strain evidence="12 13">18469/18</strain>
        <strain evidence="11 14">F150</strain>
    </source>
</reference>
<name>A0A1A7Q9F5_9PAST</name>
<comment type="subcellular location">
    <subcellularLocation>
        <location evidence="1 9">Cell inner membrane</location>
        <topology evidence="1 9">Multi-pass membrane protein</topology>
    </subcellularLocation>
</comment>
<dbReference type="GO" id="GO:0005886">
    <property type="term" value="C:plasma membrane"/>
    <property type="evidence" value="ECO:0007669"/>
    <property type="project" value="UniProtKB-SubCell"/>
</dbReference>
<evidence type="ECO:0000256" key="2">
    <source>
        <dbReference type="ARBA" id="ARBA00022448"/>
    </source>
</evidence>
<comment type="function">
    <text evidence="9">Part of the tripartite ATP-independent periplasmic (TRAP) transport system.</text>
</comment>
<dbReference type="AlphaFoldDB" id="A0A1A7Q9F5"/>
<evidence type="ECO:0000256" key="7">
    <source>
        <dbReference type="ARBA" id="ARBA00023136"/>
    </source>
</evidence>
<evidence type="ECO:0000313" key="13">
    <source>
        <dbReference type="Proteomes" id="UP000092527"/>
    </source>
</evidence>
<evidence type="ECO:0000259" key="10">
    <source>
        <dbReference type="Pfam" id="PF04290"/>
    </source>
</evidence>
<evidence type="ECO:0000256" key="3">
    <source>
        <dbReference type="ARBA" id="ARBA00022475"/>
    </source>
</evidence>
<comment type="similarity">
    <text evidence="8 9">Belongs to the TRAP transporter small permease family.</text>
</comment>
<protein>
    <recommendedName>
        <fullName evidence="9">TRAP transporter small permease protein</fullName>
    </recommendedName>
</protein>
<dbReference type="Proteomes" id="UP000092527">
    <property type="component" value="Unassembled WGS sequence"/>
</dbReference>
<evidence type="ECO:0000313" key="11">
    <source>
        <dbReference type="EMBL" id="OBW93372.1"/>
    </source>
</evidence>
<dbReference type="STRING" id="505341.QV08_07455"/>
<accession>A0A1A7Q9F5</accession>
<dbReference type="Pfam" id="PF04290">
    <property type="entry name" value="DctQ"/>
    <property type="match status" value="1"/>
</dbReference>
<evidence type="ECO:0000313" key="12">
    <source>
        <dbReference type="EMBL" id="OBX10824.1"/>
    </source>
</evidence>
<evidence type="ECO:0000313" key="14">
    <source>
        <dbReference type="Proteomes" id="UP000092649"/>
    </source>
</evidence>
<dbReference type="RefSeq" id="WP_066108247.1">
    <property type="nucleotide sequence ID" value="NZ_CP103875.1"/>
</dbReference>
<proteinExistence type="inferred from homology"/>
<dbReference type="Proteomes" id="UP000092649">
    <property type="component" value="Unassembled WGS sequence"/>
</dbReference>
<keyword evidence="4 9" id="KW-0997">Cell inner membrane</keyword>
<evidence type="ECO:0000256" key="9">
    <source>
        <dbReference type="RuleBase" id="RU369079"/>
    </source>
</evidence>
<evidence type="ECO:0000256" key="4">
    <source>
        <dbReference type="ARBA" id="ARBA00022519"/>
    </source>
</evidence>
<keyword evidence="3" id="KW-1003">Cell membrane</keyword>
<sequence>MESFSLYIKKLLEICVAVMLAVMSCLVFWNVVLRYGFNTSFTMTEELSRFLFVWVIFLGAILAFMEDSHVNVAILSEKLSAKGRSLLSLSTDVIMLACCYLIFVGSYQQMIINWHNLSPISSIPTGISFLASVLMSVCVGLLLLSRLLINTVIFFKGEKV</sequence>
<feature type="transmembrane region" description="Helical" evidence="9">
    <location>
        <begin position="127"/>
        <end position="149"/>
    </location>
</feature>
<evidence type="ECO:0000256" key="6">
    <source>
        <dbReference type="ARBA" id="ARBA00022989"/>
    </source>
</evidence>
<feature type="transmembrane region" description="Helical" evidence="9">
    <location>
        <begin position="47"/>
        <end position="65"/>
    </location>
</feature>
<evidence type="ECO:0000256" key="5">
    <source>
        <dbReference type="ARBA" id="ARBA00022692"/>
    </source>
</evidence>
<comment type="caution">
    <text evidence="11">The sequence shown here is derived from an EMBL/GenBank/DDBJ whole genome shotgun (WGS) entry which is preliminary data.</text>
</comment>
<dbReference type="InterPro" id="IPR007387">
    <property type="entry name" value="TRAP_DctQ"/>
</dbReference>
<keyword evidence="6 9" id="KW-1133">Transmembrane helix</keyword>
<dbReference type="EMBL" id="JTJL01000039">
    <property type="protein sequence ID" value="OBW93372.1"/>
    <property type="molecule type" value="Genomic_DNA"/>
</dbReference>
<keyword evidence="14" id="KW-1185">Reference proteome</keyword>
<dbReference type="PANTHER" id="PTHR35011:SF2">
    <property type="entry name" value="2,3-DIKETO-L-GULONATE TRAP TRANSPORTER SMALL PERMEASE PROTEIN YIAM"/>
    <property type="match status" value="1"/>
</dbReference>
<feature type="domain" description="Tripartite ATP-independent periplasmic transporters DctQ component" evidence="10">
    <location>
        <begin position="23"/>
        <end position="147"/>
    </location>
</feature>
<dbReference type="OrthoDB" id="9791324at2"/>
<comment type="subunit">
    <text evidence="9">The complex comprises the extracytoplasmic solute receptor protein and the two transmembrane proteins.</text>
</comment>
<gene>
    <name evidence="11" type="ORF">QS62_07565</name>
    <name evidence="12" type="ORF">QV09_04330</name>
</gene>
<dbReference type="PANTHER" id="PTHR35011">
    <property type="entry name" value="2,3-DIKETO-L-GULONATE TRAP TRANSPORTER SMALL PERMEASE PROTEIN YIAM"/>
    <property type="match status" value="1"/>
</dbReference>
<feature type="transmembrane region" description="Helical" evidence="9">
    <location>
        <begin position="86"/>
        <end position="107"/>
    </location>
</feature>
<keyword evidence="7 9" id="KW-0472">Membrane</keyword>
<feature type="transmembrane region" description="Helical" evidence="9">
    <location>
        <begin position="12"/>
        <end position="35"/>
    </location>
</feature>
<dbReference type="GO" id="GO:0022857">
    <property type="term" value="F:transmembrane transporter activity"/>
    <property type="evidence" value="ECO:0007669"/>
    <property type="project" value="UniProtKB-UniRule"/>
</dbReference>
<keyword evidence="5 9" id="KW-0812">Transmembrane</keyword>
<dbReference type="GO" id="GO:0015740">
    <property type="term" value="P:C4-dicarboxylate transport"/>
    <property type="evidence" value="ECO:0007669"/>
    <property type="project" value="TreeGrafter"/>
</dbReference>
<evidence type="ECO:0000256" key="8">
    <source>
        <dbReference type="ARBA" id="ARBA00038436"/>
    </source>
</evidence>
<keyword evidence="2 9" id="KW-0813">Transport</keyword>
<evidence type="ECO:0000256" key="1">
    <source>
        <dbReference type="ARBA" id="ARBA00004429"/>
    </source>
</evidence>
<organism evidence="11 14">
    <name type="scientific">Gallibacterium salpingitidis</name>
    <dbReference type="NCBI Taxonomy" id="505341"/>
    <lineage>
        <taxon>Bacteria</taxon>
        <taxon>Pseudomonadati</taxon>
        <taxon>Pseudomonadota</taxon>
        <taxon>Gammaproteobacteria</taxon>
        <taxon>Pasteurellales</taxon>
        <taxon>Pasteurellaceae</taxon>
        <taxon>Gallibacterium</taxon>
    </lineage>
</organism>
<dbReference type="InterPro" id="IPR055348">
    <property type="entry name" value="DctQ"/>
</dbReference>
<dbReference type="EMBL" id="JTJU01000021">
    <property type="protein sequence ID" value="OBX10824.1"/>
    <property type="molecule type" value="Genomic_DNA"/>
</dbReference>